<evidence type="ECO:0000313" key="1">
    <source>
        <dbReference type="EMBL" id="DAE21837.1"/>
    </source>
</evidence>
<proteinExistence type="predicted"/>
<organism evidence="1">
    <name type="scientific">Myoviridae sp. ctoNH1</name>
    <dbReference type="NCBI Taxonomy" id="2826695"/>
    <lineage>
        <taxon>Viruses</taxon>
        <taxon>Duplodnaviria</taxon>
        <taxon>Heunggongvirae</taxon>
        <taxon>Uroviricota</taxon>
        <taxon>Caudoviricetes</taxon>
    </lineage>
</organism>
<name>A0A8S5QSX9_9CAUD</name>
<reference evidence="1" key="1">
    <citation type="journal article" date="2021" name="Proc. Natl. Acad. Sci. U.S.A.">
        <title>A Catalog of Tens of Thousands of Viruses from Human Metagenomes Reveals Hidden Associations with Chronic Diseases.</title>
        <authorList>
            <person name="Tisza M.J."/>
            <person name="Buck C.B."/>
        </authorList>
    </citation>
    <scope>NUCLEOTIDE SEQUENCE</scope>
    <source>
        <strain evidence="1">CtoNH1</strain>
    </source>
</reference>
<sequence length="155" mass="17578">MKDKIFIGEVMYEPLPANTTIKIGNSTQTLYEYQNDSTEANTVRIDTANFKAGYYTIVLNTNGNINIDSIIVINPMAQTDRLTELQLQLDEINKVLSARINNDASQLTINNKTLIHEDLTTLMNLKNNITKQVNDLKRKIKKGNVGFFKSTIHCR</sequence>
<dbReference type="EMBL" id="BK015718">
    <property type="protein sequence ID" value="DAE21837.1"/>
    <property type="molecule type" value="Genomic_DNA"/>
</dbReference>
<protein>
    <submittedName>
        <fullName evidence="1">Uncharacterized protein</fullName>
    </submittedName>
</protein>
<accession>A0A8S5QSX9</accession>